<dbReference type="AlphaFoldDB" id="A0A098QZE3"/>
<organism evidence="1 2">
    <name type="scientific">Spirochaeta lutea</name>
    <dbReference type="NCBI Taxonomy" id="1480694"/>
    <lineage>
        <taxon>Bacteria</taxon>
        <taxon>Pseudomonadati</taxon>
        <taxon>Spirochaetota</taxon>
        <taxon>Spirochaetia</taxon>
        <taxon>Spirochaetales</taxon>
        <taxon>Spirochaetaceae</taxon>
        <taxon>Spirochaeta</taxon>
    </lineage>
</organism>
<dbReference type="Proteomes" id="UP000029692">
    <property type="component" value="Unassembled WGS sequence"/>
</dbReference>
<reference evidence="1 2" key="1">
    <citation type="submission" date="2014-05" db="EMBL/GenBank/DDBJ databases">
        <title>De novo Genome Sequence of Spirocheata sp.</title>
        <authorList>
            <person name="Shivani Y."/>
            <person name="Subhash Y."/>
            <person name="Tushar L."/>
            <person name="Sasikala C."/>
            <person name="Ramana C.V."/>
        </authorList>
    </citation>
    <scope>NUCLEOTIDE SEQUENCE [LARGE SCALE GENOMIC DNA]</scope>
    <source>
        <strain evidence="1 2">JC230</strain>
    </source>
</reference>
<proteinExistence type="predicted"/>
<evidence type="ECO:0000313" key="1">
    <source>
        <dbReference type="EMBL" id="KGE73280.1"/>
    </source>
</evidence>
<gene>
    <name evidence="1" type="ORF">DC28_04750</name>
</gene>
<sequence>MNHPIFRFLESPSSMVIPTPDPHHPGLLTQSHRGYNFLNSCLICNTTASQKLKLLSLVLSRLGPVEPGVLASLLETPLSAQAADQSAPEQTTALNLAARYLPARELTPLFRRLARAGYRPGPDTLASLEHHLNGNHHNSPGDIAELLVVFV</sequence>
<accession>A0A098QZE3</accession>
<dbReference type="EMBL" id="JNUP01000041">
    <property type="protein sequence ID" value="KGE73280.1"/>
    <property type="molecule type" value="Genomic_DNA"/>
</dbReference>
<keyword evidence="2" id="KW-1185">Reference proteome</keyword>
<name>A0A098QZE3_9SPIO</name>
<dbReference type="RefSeq" id="WP_037546431.1">
    <property type="nucleotide sequence ID" value="NZ_JNUP01000041.1"/>
</dbReference>
<comment type="caution">
    <text evidence="1">The sequence shown here is derived from an EMBL/GenBank/DDBJ whole genome shotgun (WGS) entry which is preliminary data.</text>
</comment>
<evidence type="ECO:0000313" key="2">
    <source>
        <dbReference type="Proteomes" id="UP000029692"/>
    </source>
</evidence>
<protein>
    <submittedName>
        <fullName evidence="1">Uncharacterized protein</fullName>
    </submittedName>
</protein>